<dbReference type="Proteomes" id="UP000594261">
    <property type="component" value="Chromosome 6"/>
</dbReference>
<accession>A0A7N2M269</accession>
<dbReference type="Pfam" id="PF13456">
    <property type="entry name" value="RVT_3"/>
    <property type="match status" value="1"/>
</dbReference>
<dbReference type="GO" id="GO:0003676">
    <property type="term" value="F:nucleic acid binding"/>
    <property type="evidence" value="ECO:0007669"/>
    <property type="project" value="InterPro"/>
</dbReference>
<sequence>MEYTQFGVRIGCSLRSVDRTFLVLRLWRRVKGYGMAFGNSGFLRKFDIFFGELSERRCLTSLICSSGKWWLKVFASSVRFSTFEDVFRFLHGEVFSKLVELFAMVAWSIWERRNRVRERQKVWGIDEVCHRASELLKEFHDVHKKVPRLVVRSGDTRWKPPGSGMYKVNFDGALLEEQACASLGEVIRDSAGLIIGALSQKIRHPGSMDMVEALATSRAIVFVKEVCLHSVVVEGDSLRAIQAIVVAKPSSTMFGNVIADIHCIVSNVNCSFCHVKREGNKLALALV</sequence>
<feature type="domain" description="RNase H type-1" evidence="1">
    <location>
        <begin position="169"/>
        <end position="286"/>
    </location>
</feature>
<evidence type="ECO:0000313" key="2">
    <source>
        <dbReference type="EnsemblPlants" id="QL06p052521:mrna"/>
    </source>
</evidence>
<dbReference type="InParanoid" id="A0A7N2M269"/>
<proteinExistence type="predicted"/>
<dbReference type="GO" id="GO:0004523">
    <property type="term" value="F:RNA-DNA hybrid ribonuclease activity"/>
    <property type="evidence" value="ECO:0007669"/>
    <property type="project" value="InterPro"/>
</dbReference>
<reference evidence="2 3" key="1">
    <citation type="journal article" date="2016" name="G3 (Bethesda)">
        <title>First Draft Assembly and Annotation of the Genome of a California Endemic Oak Quercus lobata Nee (Fagaceae).</title>
        <authorList>
            <person name="Sork V.L."/>
            <person name="Fitz-Gibbon S.T."/>
            <person name="Puiu D."/>
            <person name="Crepeau M."/>
            <person name="Gugger P.F."/>
            <person name="Sherman R."/>
            <person name="Stevens K."/>
            <person name="Langley C.H."/>
            <person name="Pellegrini M."/>
            <person name="Salzberg S.L."/>
        </authorList>
    </citation>
    <scope>NUCLEOTIDE SEQUENCE [LARGE SCALE GENOMIC DNA]</scope>
    <source>
        <strain evidence="2 3">cv. SW786</strain>
    </source>
</reference>
<keyword evidence="3" id="KW-1185">Reference proteome</keyword>
<reference evidence="2" key="2">
    <citation type="submission" date="2021-01" db="UniProtKB">
        <authorList>
            <consortium name="EnsemblPlants"/>
        </authorList>
    </citation>
    <scope>IDENTIFICATION</scope>
</reference>
<dbReference type="PANTHER" id="PTHR47074:SF48">
    <property type="entry name" value="POLYNUCLEOTIDYL TRANSFERASE, RIBONUCLEASE H-LIKE SUPERFAMILY PROTEIN"/>
    <property type="match status" value="1"/>
</dbReference>
<dbReference type="InterPro" id="IPR044730">
    <property type="entry name" value="RNase_H-like_dom_plant"/>
</dbReference>
<organism evidence="2 3">
    <name type="scientific">Quercus lobata</name>
    <name type="common">Valley oak</name>
    <dbReference type="NCBI Taxonomy" id="97700"/>
    <lineage>
        <taxon>Eukaryota</taxon>
        <taxon>Viridiplantae</taxon>
        <taxon>Streptophyta</taxon>
        <taxon>Embryophyta</taxon>
        <taxon>Tracheophyta</taxon>
        <taxon>Spermatophyta</taxon>
        <taxon>Magnoliopsida</taxon>
        <taxon>eudicotyledons</taxon>
        <taxon>Gunneridae</taxon>
        <taxon>Pentapetalae</taxon>
        <taxon>rosids</taxon>
        <taxon>fabids</taxon>
        <taxon>Fagales</taxon>
        <taxon>Fagaceae</taxon>
        <taxon>Quercus</taxon>
    </lineage>
</organism>
<dbReference type="InterPro" id="IPR052929">
    <property type="entry name" value="RNase_H-like_EbsB-rel"/>
</dbReference>
<dbReference type="EnsemblPlants" id="QL06p052521:mrna">
    <property type="protein sequence ID" value="QL06p052521:mrna"/>
    <property type="gene ID" value="QL06p052521"/>
</dbReference>
<dbReference type="AlphaFoldDB" id="A0A7N2M269"/>
<dbReference type="SUPFAM" id="SSF53098">
    <property type="entry name" value="Ribonuclease H-like"/>
    <property type="match status" value="1"/>
</dbReference>
<dbReference type="Gene3D" id="3.30.420.10">
    <property type="entry name" value="Ribonuclease H-like superfamily/Ribonuclease H"/>
    <property type="match status" value="1"/>
</dbReference>
<evidence type="ECO:0000259" key="1">
    <source>
        <dbReference type="Pfam" id="PF13456"/>
    </source>
</evidence>
<dbReference type="CDD" id="cd06222">
    <property type="entry name" value="RNase_H_like"/>
    <property type="match status" value="1"/>
</dbReference>
<dbReference type="InterPro" id="IPR002156">
    <property type="entry name" value="RNaseH_domain"/>
</dbReference>
<evidence type="ECO:0000313" key="3">
    <source>
        <dbReference type="Proteomes" id="UP000594261"/>
    </source>
</evidence>
<dbReference type="InterPro" id="IPR012337">
    <property type="entry name" value="RNaseH-like_sf"/>
</dbReference>
<protein>
    <recommendedName>
        <fullName evidence="1">RNase H type-1 domain-containing protein</fullName>
    </recommendedName>
</protein>
<dbReference type="OMA" id="WYIWHAR"/>
<dbReference type="Gramene" id="QL06p052521:mrna">
    <property type="protein sequence ID" value="QL06p052521:mrna"/>
    <property type="gene ID" value="QL06p052521"/>
</dbReference>
<name>A0A7N2M269_QUELO</name>
<dbReference type="InterPro" id="IPR036397">
    <property type="entry name" value="RNaseH_sf"/>
</dbReference>
<dbReference type="PANTHER" id="PTHR47074">
    <property type="entry name" value="BNAC02G40300D PROTEIN"/>
    <property type="match status" value="1"/>
</dbReference>
<dbReference type="EMBL" id="LRBV02000006">
    <property type="status" value="NOT_ANNOTATED_CDS"/>
    <property type="molecule type" value="Genomic_DNA"/>
</dbReference>